<evidence type="ECO:0000256" key="2">
    <source>
        <dbReference type="ARBA" id="ARBA00009348"/>
    </source>
</evidence>
<gene>
    <name evidence="5" type="ORF">IAB16_00205</name>
</gene>
<sequence length="422" mass="46774">MKEPIIVFDRQFGNADNYRIPSLVVTDDGTLVACADERFFTCADNPNRIDKVVRISTDNGETWSEQITAVKMQGKDKQHSSAAIDPALLYDGETDTIFMLYSMTPAGIGILNCAKGTGFEDGGIIVRGGGKKYILRDGELYRKGQPTGIKVDKDGNYEGGNVLTREGGLSVHRTSYLMLISSKDHGKTWSEPVHLNPSLKADNYHFIGSGPANGIQIKHGKYKGRLVFPIYYGLAKLPMKLTSAVIYSDNHGKTWTRGATPPIKGRYPADKPIIMPMRTYLTESQVVELPSGDLLCFMRNHHPKRRIYVSRSTDGGATWTEPEFCEDLPHCVCQITAIACEYEGKYAILTVNAASTEKREKGVARLSLDEGKTFPKSLTITEGEFVYSSAQILKDGTVGVLYEDCTKHENIKFTKFSLDELK</sequence>
<dbReference type="GO" id="GO:0004308">
    <property type="term" value="F:exo-alpha-sialidase activity"/>
    <property type="evidence" value="ECO:0007669"/>
    <property type="project" value="UniProtKB-EC"/>
</dbReference>
<evidence type="ECO:0000259" key="4">
    <source>
        <dbReference type="Pfam" id="PF13088"/>
    </source>
</evidence>
<dbReference type="PANTHER" id="PTHR10628:SF30">
    <property type="entry name" value="EXO-ALPHA-SIALIDASE"/>
    <property type="match status" value="1"/>
</dbReference>
<name>A0A940ICM6_9FIRM</name>
<dbReference type="InterPro" id="IPR002860">
    <property type="entry name" value="BNR_rpt"/>
</dbReference>
<dbReference type="GO" id="GO:0006689">
    <property type="term" value="P:ganglioside catabolic process"/>
    <property type="evidence" value="ECO:0007669"/>
    <property type="project" value="TreeGrafter"/>
</dbReference>
<organism evidence="5 6">
    <name type="scientific">Candidatus Stercoripulliclostridium pullicola</name>
    <dbReference type="NCBI Taxonomy" id="2840953"/>
    <lineage>
        <taxon>Bacteria</taxon>
        <taxon>Bacillati</taxon>
        <taxon>Bacillota</taxon>
        <taxon>Clostridia</taxon>
        <taxon>Eubacteriales</taxon>
        <taxon>Candidatus Stercoripulliclostridium</taxon>
    </lineage>
</organism>
<comment type="catalytic activity">
    <reaction evidence="1">
        <text>Hydrolysis of alpha-(2-&gt;3)-, alpha-(2-&gt;6)-, alpha-(2-&gt;8)- glycosidic linkages of terminal sialic acid residues in oligosaccharides, glycoproteins, glycolipids, colominic acid and synthetic substrates.</text>
        <dbReference type="EC" id="3.2.1.18"/>
    </reaction>
</comment>
<dbReference type="EMBL" id="JADINF010000003">
    <property type="protein sequence ID" value="MBO8423433.1"/>
    <property type="molecule type" value="Genomic_DNA"/>
</dbReference>
<reference evidence="5" key="1">
    <citation type="submission" date="2020-10" db="EMBL/GenBank/DDBJ databases">
        <authorList>
            <person name="Gilroy R."/>
        </authorList>
    </citation>
    <scope>NUCLEOTIDE SEQUENCE</scope>
    <source>
        <strain evidence="5">517</strain>
    </source>
</reference>
<dbReference type="Gene3D" id="2.120.10.10">
    <property type="match status" value="1"/>
</dbReference>
<dbReference type="EC" id="3.2.1.18" evidence="3"/>
<dbReference type="InterPro" id="IPR023364">
    <property type="entry name" value="Trans_sialidase_dom3"/>
</dbReference>
<dbReference type="SUPFAM" id="SSF50939">
    <property type="entry name" value="Sialidases"/>
    <property type="match status" value="1"/>
</dbReference>
<comment type="similarity">
    <text evidence="2">Belongs to the glycosyl hydrolase 33 family.</text>
</comment>
<feature type="domain" description="Sialidase" evidence="4">
    <location>
        <begin position="174"/>
        <end position="400"/>
    </location>
</feature>
<reference evidence="5" key="2">
    <citation type="journal article" date="2021" name="PeerJ">
        <title>Extensive microbial diversity within the chicken gut microbiome revealed by metagenomics and culture.</title>
        <authorList>
            <person name="Gilroy R."/>
            <person name="Ravi A."/>
            <person name="Getino M."/>
            <person name="Pursley I."/>
            <person name="Horton D.L."/>
            <person name="Alikhan N.F."/>
            <person name="Baker D."/>
            <person name="Gharbi K."/>
            <person name="Hall N."/>
            <person name="Watson M."/>
            <person name="Adriaenssens E.M."/>
            <person name="Foster-Nyarko E."/>
            <person name="Jarju S."/>
            <person name="Secka A."/>
            <person name="Antonio M."/>
            <person name="Oren A."/>
            <person name="Chaudhuri R.R."/>
            <person name="La Ragione R."/>
            <person name="Hildebrand F."/>
            <person name="Pallen M.J."/>
        </authorList>
    </citation>
    <scope>NUCLEOTIDE SEQUENCE</scope>
    <source>
        <strain evidence="5">517</strain>
    </source>
</reference>
<dbReference type="PANTHER" id="PTHR10628">
    <property type="entry name" value="SIALIDASE"/>
    <property type="match status" value="1"/>
</dbReference>
<dbReference type="Gene3D" id="2.40.220.10">
    <property type="entry name" value="Intramolecular Trans-sialidase, Domain 3"/>
    <property type="match status" value="1"/>
</dbReference>
<dbReference type="InterPro" id="IPR011040">
    <property type="entry name" value="Sialidase"/>
</dbReference>
<dbReference type="CDD" id="cd15482">
    <property type="entry name" value="Sialidase_non-viral"/>
    <property type="match status" value="1"/>
</dbReference>
<dbReference type="InterPro" id="IPR026856">
    <property type="entry name" value="Sialidase_fam"/>
</dbReference>
<comment type="caution">
    <text evidence="5">The sequence shown here is derived from an EMBL/GenBank/DDBJ whole genome shotgun (WGS) entry which is preliminary data.</text>
</comment>
<dbReference type="GO" id="GO:0016020">
    <property type="term" value="C:membrane"/>
    <property type="evidence" value="ECO:0007669"/>
    <property type="project" value="TreeGrafter"/>
</dbReference>
<evidence type="ECO:0000256" key="1">
    <source>
        <dbReference type="ARBA" id="ARBA00000427"/>
    </source>
</evidence>
<dbReference type="Pfam" id="PF13088">
    <property type="entry name" value="BNR_2"/>
    <property type="match status" value="1"/>
</dbReference>
<evidence type="ECO:0000256" key="3">
    <source>
        <dbReference type="ARBA" id="ARBA00012733"/>
    </source>
</evidence>
<dbReference type="Proteomes" id="UP000727857">
    <property type="component" value="Unassembled WGS sequence"/>
</dbReference>
<evidence type="ECO:0000313" key="6">
    <source>
        <dbReference type="Proteomes" id="UP000727857"/>
    </source>
</evidence>
<evidence type="ECO:0000313" key="5">
    <source>
        <dbReference type="EMBL" id="MBO8423433.1"/>
    </source>
</evidence>
<dbReference type="GO" id="GO:0009313">
    <property type="term" value="P:oligosaccharide catabolic process"/>
    <property type="evidence" value="ECO:0007669"/>
    <property type="project" value="TreeGrafter"/>
</dbReference>
<dbReference type="GO" id="GO:0005737">
    <property type="term" value="C:cytoplasm"/>
    <property type="evidence" value="ECO:0007669"/>
    <property type="project" value="TreeGrafter"/>
</dbReference>
<protein>
    <recommendedName>
        <fullName evidence="3">exo-alpha-sialidase</fullName>
        <ecNumber evidence="3">3.2.1.18</ecNumber>
    </recommendedName>
</protein>
<dbReference type="Pfam" id="PF02012">
    <property type="entry name" value="BNR"/>
    <property type="match status" value="1"/>
</dbReference>
<dbReference type="InterPro" id="IPR036278">
    <property type="entry name" value="Sialidase_sf"/>
</dbReference>
<proteinExistence type="inferred from homology"/>
<accession>A0A940ICM6</accession>
<dbReference type="AlphaFoldDB" id="A0A940ICM6"/>